<comment type="caution">
    <text evidence="2">The sequence shown here is derived from an EMBL/GenBank/DDBJ whole genome shotgun (WGS) entry which is preliminary data.</text>
</comment>
<sequence length="608" mass="72047">MFSSIHLNSDLTKQYKSEDSDILNNLSRINIFIGPNNSGKSRFLRDLFIFKDLEFKSNDDKLNKLNNSLLKFNNLIDEYGVERINNLDLSKINFTYDFLSNQTIEKLKDLSKNLNIPNLHKGGIYSKQNSRLYITHQHENYFRNSFKSICDEIIENIYTIIQSKNNYLNIYIPILRGLRGVNYLENKLTNTDSYKIRTIKDYFEVNENLIRNEKAEKHIYTGLSFYEDVKNLLLNSRENRSIIKDFEEFLSKTFFNNKEVTIIPHIEDNAVHINIDKDEYPIYKLGEGIQSIIILTYPLFLNKGKHLKIFIEEPDIYLHPGYQRILIETLLHTEGFENFQYFFSTHSNHFLDMTLDYKNISVYRFEKLKEKKFKIDNIDNPDLTLLEHLGVKNSSVFLTNCTIWIEGITERIYFRKYLELYQESLPENQKRFFEDVHYSFVEYSGNNITHWSFLDNEENPIDIERLCGKAFVITDNDDAKKDSKKFLRIQTLKKNLGENYYCLNGREIENLLTKEIILNTVKELDSQTDKEQVLYKKNSTFSDKTQIGRFVQNRIDGIKNKYEAKSGTLRNKVKFAQTAINQMNKFDDLTKEAKELTKKLYKFISKYN</sequence>
<dbReference type="Pfam" id="PF13175">
    <property type="entry name" value="AAA_15"/>
    <property type="match status" value="1"/>
</dbReference>
<evidence type="ECO:0000313" key="3">
    <source>
        <dbReference type="Proteomes" id="UP000552241"/>
    </source>
</evidence>
<feature type="domain" description="Endonuclease GajA/Old nuclease/RecF-like AAA" evidence="1">
    <location>
        <begin position="17"/>
        <end position="350"/>
    </location>
</feature>
<dbReference type="EMBL" id="JACDZE010000001">
    <property type="protein sequence ID" value="MBA5629662.1"/>
    <property type="molecule type" value="Genomic_DNA"/>
</dbReference>
<evidence type="ECO:0000313" key="2">
    <source>
        <dbReference type="EMBL" id="MBA5629662.1"/>
    </source>
</evidence>
<proteinExistence type="predicted"/>
<protein>
    <submittedName>
        <fullName evidence="2">AAA family ATPase</fullName>
    </submittedName>
</protein>
<reference evidence="2 3" key="1">
    <citation type="submission" date="2020-07" db="EMBL/GenBank/DDBJ databases">
        <title>Moheibacter lacus sp. nov., a member of the family Flavobacteriaceae isolated from freshwater lake sediment.</title>
        <authorList>
            <person name="Liu Y."/>
        </authorList>
    </citation>
    <scope>NUCLEOTIDE SEQUENCE [LARGE SCALE GENOMIC DNA]</scope>
    <source>
        <strain evidence="2 3">BDHS18</strain>
    </source>
</reference>
<dbReference type="PANTHER" id="PTHR43581">
    <property type="entry name" value="ATP/GTP PHOSPHATASE"/>
    <property type="match status" value="1"/>
</dbReference>
<organism evidence="2 3">
    <name type="scientific">Moheibacter lacus</name>
    <dbReference type="NCBI Taxonomy" id="2745851"/>
    <lineage>
        <taxon>Bacteria</taxon>
        <taxon>Pseudomonadati</taxon>
        <taxon>Bacteroidota</taxon>
        <taxon>Flavobacteriia</taxon>
        <taxon>Flavobacteriales</taxon>
        <taxon>Weeksellaceae</taxon>
        <taxon>Moheibacter</taxon>
    </lineage>
</organism>
<dbReference type="Proteomes" id="UP000552241">
    <property type="component" value="Unassembled WGS sequence"/>
</dbReference>
<dbReference type="SUPFAM" id="SSF52540">
    <property type="entry name" value="P-loop containing nucleoside triphosphate hydrolases"/>
    <property type="match status" value="1"/>
</dbReference>
<name>A0A838ZRX1_9FLAO</name>
<gene>
    <name evidence="2" type="ORF">HU137_07755</name>
</gene>
<dbReference type="PANTHER" id="PTHR43581:SF4">
    <property type="entry name" value="ATP_GTP PHOSPHATASE"/>
    <property type="match status" value="1"/>
</dbReference>
<dbReference type="AlphaFoldDB" id="A0A838ZRX1"/>
<accession>A0A838ZRX1</accession>
<evidence type="ECO:0000259" key="1">
    <source>
        <dbReference type="Pfam" id="PF13175"/>
    </source>
</evidence>
<dbReference type="RefSeq" id="WP_182043207.1">
    <property type="nucleotide sequence ID" value="NZ_JACDZE010000001.1"/>
</dbReference>
<dbReference type="InterPro" id="IPR041685">
    <property type="entry name" value="AAA_GajA/Old/RecF-like"/>
</dbReference>
<keyword evidence="3" id="KW-1185">Reference proteome</keyword>
<dbReference type="InterPro" id="IPR051396">
    <property type="entry name" value="Bact_Antivir_Def_Nuclease"/>
</dbReference>
<dbReference type="InterPro" id="IPR027417">
    <property type="entry name" value="P-loop_NTPase"/>
</dbReference>